<dbReference type="PANTHER" id="PTHR24305">
    <property type="entry name" value="CYTOCHROME P450"/>
    <property type="match status" value="1"/>
</dbReference>
<reference evidence="6" key="1">
    <citation type="journal article" date="2023" name="Mol. Phylogenet. Evol.">
        <title>Genome-scale phylogeny and comparative genomics of the fungal order Sordariales.</title>
        <authorList>
            <person name="Hensen N."/>
            <person name="Bonometti L."/>
            <person name="Westerberg I."/>
            <person name="Brannstrom I.O."/>
            <person name="Guillou S."/>
            <person name="Cros-Aarteil S."/>
            <person name="Calhoun S."/>
            <person name="Haridas S."/>
            <person name="Kuo A."/>
            <person name="Mondo S."/>
            <person name="Pangilinan J."/>
            <person name="Riley R."/>
            <person name="LaButti K."/>
            <person name="Andreopoulos B."/>
            <person name="Lipzen A."/>
            <person name="Chen C."/>
            <person name="Yan M."/>
            <person name="Daum C."/>
            <person name="Ng V."/>
            <person name="Clum A."/>
            <person name="Steindorff A."/>
            <person name="Ohm R.A."/>
            <person name="Martin F."/>
            <person name="Silar P."/>
            <person name="Natvig D.O."/>
            <person name="Lalanne C."/>
            <person name="Gautier V."/>
            <person name="Ament-Velasquez S.L."/>
            <person name="Kruys A."/>
            <person name="Hutchinson M.I."/>
            <person name="Powell A.J."/>
            <person name="Barry K."/>
            <person name="Miller A.N."/>
            <person name="Grigoriev I.V."/>
            <person name="Debuchy R."/>
            <person name="Gladieux P."/>
            <person name="Hiltunen Thoren M."/>
            <person name="Johannesson H."/>
        </authorList>
    </citation>
    <scope>NUCLEOTIDE SEQUENCE</scope>
    <source>
        <strain evidence="6">CBS 118394</strain>
    </source>
</reference>
<dbReference type="GO" id="GO:0005506">
    <property type="term" value="F:iron ion binding"/>
    <property type="evidence" value="ECO:0007669"/>
    <property type="project" value="InterPro"/>
</dbReference>
<dbReference type="InterPro" id="IPR002401">
    <property type="entry name" value="Cyt_P450_E_grp-I"/>
</dbReference>
<feature type="binding site" description="axial binding residue" evidence="4">
    <location>
        <position position="460"/>
    </location>
    <ligand>
        <name>heme</name>
        <dbReference type="ChEBI" id="CHEBI:30413"/>
    </ligand>
    <ligandPart>
        <name>Fe</name>
        <dbReference type="ChEBI" id="CHEBI:18248"/>
    </ligandPart>
</feature>
<dbReference type="CDD" id="cd11060">
    <property type="entry name" value="CYP57A1-like"/>
    <property type="match status" value="1"/>
</dbReference>
<dbReference type="SUPFAM" id="SSF48264">
    <property type="entry name" value="Cytochrome P450"/>
    <property type="match status" value="1"/>
</dbReference>
<sequence length="513" mass="57844">MGAITEVALTHVRKIGLGLARLIPVALVLLLALYLIVSTLRQYCRLRHIPGPFWSAISKWWLAWSETQGNLYLDVYKVTQRYGPIARIGPNELVTSDPYLIKHMTNVRSGYQRSEYFYGMRFDPTKDNVLSTRDDNAHTKLRTKMAMGYSGKEVDNLEPIIDRNILALIHLLETQYILPGKPFDFARKAQFFTLDAISDISYGKPFGFLANDTDLYSYIATIEEQLPTIMLTTVYPWIVDVLSSPLFKRLLPSDKDLIGLGRIRGIVKGIVAERFGPDPKTQKRDMLGSFVRHGLTQEEAESEVIMQILAGSDTTATAIRSTILRIITNPLVFSRIHTELASAGISATNPPPSEVISDHDSRTKLPYIQAVIKEGLRIHPPVAGLTSKSVPKGGDTWKGVYLPEGAKVGFGAFGVMRNRQAFGDDADEFRPERWLNSTTEKLKEMEMTLDLAFSNGRWQCLGRNVALMELNKVFVEILRRFDLVVLDPTRPMKTANAGIFLQSEFWLRGYKRD</sequence>
<dbReference type="InterPro" id="IPR036396">
    <property type="entry name" value="Cyt_P450_sf"/>
</dbReference>
<dbReference type="Gene3D" id="1.10.630.10">
    <property type="entry name" value="Cytochrome P450"/>
    <property type="match status" value="1"/>
</dbReference>
<keyword evidence="2 4" id="KW-0479">Metal-binding</keyword>
<feature type="transmembrane region" description="Helical" evidence="5">
    <location>
        <begin position="15"/>
        <end position="37"/>
    </location>
</feature>
<gene>
    <name evidence="6" type="ORF">B0H66DRAFT_523714</name>
</gene>
<reference evidence="6" key="2">
    <citation type="submission" date="2023-06" db="EMBL/GenBank/DDBJ databases">
        <authorList>
            <consortium name="Lawrence Berkeley National Laboratory"/>
            <person name="Haridas S."/>
            <person name="Hensen N."/>
            <person name="Bonometti L."/>
            <person name="Westerberg I."/>
            <person name="Brannstrom I.O."/>
            <person name="Guillou S."/>
            <person name="Cros-Aarteil S."/>
            <person name="Calhoun S."/>
            <person name="Kuo A."/>
            <person name="Mondo S."/>
            <person name="Pangilinan J."/>
            <person name="Riley R."/>
            <person name="Labutti K."/>
            <person name="Andreopoulos B."/>
            <person name="Lipzen A."/>
            <person name="Chen C."/>
            <person name="Yanf M."/>
            <person name="Daum C."/>
            <person name="Ng V."/>
            <person name="Clum A."/>
            <person name="Steindorff A."/>
            <person name="Ohm R."/>
            <person name="Martin F."/>
            <person name="Silar P."/>
            <person name="Natvig D."/>
            <person name="Lalanne C."/>
            <person name="Gautier V."/>
            <person name="Ament-Velasquez S.L."/>
            <person name="Kruys A."/>
            <person name="Hutchinson M.I."/>
            <person name="Powell A.J."/>
            <person name="Barry K."/>
            <person name="Miller A.N."/>
            <person name="Grigoriev I.V."/>
            <person name="Debuchy R."/>
            <person name="Gladieux P."/>
            <person name="Thoren M.H."/>
            <person name="Johannesson H."/>
        </authorList>
    </citation>
    <scope>NUCLEOTIDE SEQUENCE</scope>
    <source>
        <strain evidence="6">CBS 118394</strain>
    </source>
</reference>
<name>A0AAE0HWV9_9PEZI</name>
<dbReference type="PRINTS" id="PR00463">
    <property type="entry name" value="EP450I"/>
</dbReference>
<organism evidence="6 7">
    <name type="scientific">Apodospora peruviana</name>
    <dbReference type="NCBI Taxonomy" id="516989"/>
    <lineage>
        <taxon>Eukaryota</taxon>
        <taxon>Fungi</taxon>
        <taxon>Dikarya</taxon>
        <taxon>Ascomycota</taxon>
        <taxon>Pezizomycotina</taxon>
        <taxon>Sordariomycetes</taxon>
        <taxon>Sordariomycetidae</taxon>
        <taxon>Sordariales</taxon>
        <taxon>Lasiosphaeriaceae</taxon>
        <taxon>Apodospora</taxon>
    </lineage>
</organism>
<dbReference type="Proteomes" id="UP001283341">
    <property type="component" value="Unassembled WGS sequence"/>
</dbReference>
<dbReference type="AlphaFoldDB" id="A0AAE0HWV9"/>
<proteinExistence type="predicted"/>
<evidence type="ECO:0000313" key="6">
    <source>
        <dbReference type="EMBL" id="KAK3314261.1"/>
    </source>
</evidence>
<dbReference type="GO" id="GO:0004497">
    <property type="term" value="F:monooxygenase activity"/>
    <property type="evidence" value="ECO:0007669"/>
    <property type="project" value="InterPro"/>
</dbReference>
<comment type="cofactor">
    <cofactor evidence="4">
        <name>heme</name>
        <dbReference type="ChEBI" id="CHEBI:30413"/>
    </cofactor>
</comment>
<keyword evidence="5" id="KW-0812">Transmembrane</keyword>
<evidence type="ECO:0000256" key="4">
    <source>
        <dbReference type="PIRSR" id="PIRSR602401-1"/>
    </source>
</evidence>
<dbReference type="GO" id="GO:0016705">
    <property type="term" value="F:oxidoreductase activity, acting on paired donors, with incorporation or reduction of molecular oxygen"/>
    <property type="evidence" value="ECO:0007669"/>
    <property type="project" value="InterPro"/>
</dbReference>
<keyword evidence="5" id="KW-1133">Transmembrane helix</keyword>
<dbReference type="EMBL" id="JAUEDM010000007">
    <property type="protein sequence ID" value="KAK3314261.1"/>
    <property type="molecule type" value="Genomic_DNA"/>
</dbReference>
<keyword evidence="5" id="KW-0472">Membrane</keyword>
<evidence type="ECO:0000256" key="2">
    <source>
        <dbReference type="ARBA" id="ARBA00022723"/>
    </source>
</evidence>
<keyword evidence="1 4" id="KW-0349">Heme</keyword>
<accession>A0AAE0HWV9</accession>
<evidence type="ECO:0000256" key="5">
    <source>
        <dbReference type="SAM" id="Phobius"/>
    </source>
</evidence>
<dbReference type="PRINTS" id="PR00385">
    <property type="entry name" value="P450"/>
</dbReference>
<dbReference type="PANTHER" id="PTHR24305:SF168">
    <property type="entry name" value="P450, PUTATIVE (EUROFUNG)-RELATED"/>
    <property type="match status" value="1"/>
</dbReference>
<keyword evidence="3 4" id="KW-0408">Iron</keyword>
<dbReference type="GO" id="GO:0020037">
    <property type="term" value="F:heme binding"/>
    <property type="evidence" value="ECO:0007669"/>
    <property type="project" value="InterPro"/>
</dbReference>
<evidence type="ECO:0000313" key="7">
    <source>
        <dbReference type="Proteomes" id="UP001283341"/>
    </source>
</evidence>
<dbReference type="InterPro" id="IPR001128">
    <property type="entry name" value="Cyt_P450"/>
</dbReference>
<evidence type="ECO:0000256" key="3">
    <source>
        <dbReference type="ARBA" id="ARBA00023004"/>
    </source>
</evidence>
<dbReference type="Pfam" id="PF00067">
    <property type="entry name" value="p450"/>
    <property type="match status" value="1"/>
</dbReference>
<comment type="caution">
    <text evidence="6">The sequence shown here is derived from an EMBL/GenBank/DDBJ whole genome shotgun (WGS) entry which is preliminary data.</text>
</comment>
<dbReference type="InterPro" id="IPR050121">
    <property type="entry name" value="Cytochrome_P450_monoxygenase"/>
</dbReference>
<protein>
    <submittedName>
        <fullName evidence="6">Pisatin demethylase</fullName>
    </submittedName>
</protein>
<keyword evidence="7" id="KW-1185">Reference proteome</keyword>
<evidence type="ECO:0000256" key="1">
    <source>
        <dbReference type="ARBA" id="ARBA00022617"/>
    </source>
</evidence>